<evidence type="ECO:0000313" key="4">
    <source>
        <dbReference type="Proteomes" id="UP001557484"/>
    </source>
</evidence>
<name>A0ABV3TRW9_9GAMM</name>
<dbReference type="Proteomes" id="UP001557484">
    <property type="component" value="Unassembled WGS sequence"/>
</dbReference>
<proteinExistence type="predicted"/>
<feature type="signal peptide" evidence="2">
    <location>
        <begin position="1"/>
        <end position="25"/>
    </location>
</feature>
<keyword evidence="4" id="KW-1185">Reference proteome</keyword>
<comment type="caution">
    <text evidence="3">The sequence shown here is derived from an EMBL/GenBank/DDBJ whole genome shotgun (WGS) entry which is preliminary data.</text>
</comment>
<reference evidence="3 4" key="1">
    <citation type="journal article" date="2011" name="Int. J. Syst. Evol. Microbiol.">
        <title>Zhongshania antarctica gen. nov., sp. nov. and Zhongshania guokunii sp. nov., gammaproteobacteria respectively isolated from coastal attached (fast) ice and surface seawater of the Antarctic.</title>
        <authorList>
            <person name="Li H.J."/>
            <person name="Zhang X.Y."/>
            <person name="Chen C.X."/>
            <person name="Zhang Y.J."/>
            <person name="Gao Z.M."/>
            <person name="Yu Y."/>
            <person name="Chen X.L."/>
            <person name="Chen B."/>
            <person name="Zhang Y.Z."/>
        </authorList>
    </citation>
    <scope>NUCLEOTIDE SEQUENCE [LARGE SCALE GENOMIC DNA]</scope>
    <source>
        <strain evidence="3 4">R06B22</strain>
    </source>
</reference>
<feature type="region of interest" description="Disordered" evidence="1">
    <location>
        <begin position="41"/>
        <end position="70"/>
    </location>
</feature>
<evidence type="ECO:0000256" key="1">
    <source>
        <dbReference type="SAM" id="MobiDB-lite"/>
    </source>
</evidence>
<keyword evidence="2" id="KW-0732">Signal</keyword>
<accession>A0ABV3TRW9</accession>
<feature type="compositionally biased region" description="Polar residues" evidence="1">
    <location>
        <begin position="47"/>
        <end position="60"/>
    </location>
</feature>
<dbReference type="RefSeq" id="WP_368374381.1">
    <property type="nucleotide sequence ID" value="NZ_JBFRYB010000001.1"/>
</dbReference>
<protein>
    <submittedName>
        <fullName evidence="3">Uncharacterized protein</fullName>
    </submittedName>
</protein>
<evidence type="ECO:0000256" key="2">
    <source>
        <dbReference type="SAM" id="SignalP"/>
    </source>
</evidence>
<sequence length="70" mass="6944">MKNILIGSSLVVAAIFLSACSDDKAAAPAANQGSTAVSIDTGDGSFSFKTNSDGDSTSVSVDAGKDSDKK</sequence>
<evidence type="ECO:0000313" key="3">
    <source>
        <dbReference type="EMBL" id="MEX1664256.1"/>
    </source>
</evidence>
<dbReference type="PROSITE" id="PS51257">
    <property type="entry name" value="PROKAR_LIPOPROTEIN"/>
    <property type="match status" value="1"/>
</dbReference>
<feature type="chain" id="PRO_5045493815" evidence="2">
    <location>
        <begin position="26"/>
        <end position="70"/>
    </location>
</feature>
<dbReference type="EMBL" id="JBFRYB010000001">
    <property type="protein sequence ID" value="MEX1664256.1"/>
    <property type="molecule type" value="Genomic_DNA"/>
</dbReference>
<organism evidence="3 4">
    <name type="scientific">Zhongshania arctica</name>
    <dbReference type="NCBI Taxonomy" id="3238302"/>
    <lineage>
        <taxon>Bacteria</taxon>
        <taxon>Pseudomonadati</taxon>
        <taxon>Pseudomonadota</taxon>
        <taxon>Gammaproteobacteria</taxon>
        <taxon>Cellvibrionales</taxon>
        <taxon>Spongiibacteraceae</taxon>
        <taxon>Zhongshania</taxon>
    </lineage>
</organism>
<gene>
    <name evidence="3" type="ORF">AB4875_02085</name>
</gene>